<feature type="domain" description="Ubiquitin-like protease family profile" evidence="4">
    <location>
        <begin position="533"/>
        <end position="684"/>
    </location>
</feature>
<protein>
    <submittedName>
        <fullName evidence="5">Ulp1 protease family catalytic domain, papain-like cysteine peptidase superfamily</fullName>
    </submittedName>
</protein>
<dbReference type="InterPro" id="IPR058352">
    <property type="entry name" value="DUF8039"/>
</dbReference>
<dbReference type="GO" id="GO:0006508">
    <property type="term" value="P:proteolysis"/>
    <property type="evidence" value="ECO:0007669"/>
    <property type="project" value="UniProtKB-KW"/>
</dbReference>
<dbReference type="PROSITE" id="PS50600">
    <property type="entry name" value="ULP_PROTEASE"/>
    <property type="match status" value="1"/>
</dbReference>
<dbReference type="Gramene" id="mRNA:HanXRQr2_Chr09g0396221">
    <property type="protein sequence ID" value="mRNA:HanXRQr2_Chr09g0396221"/>
    <property type="gene ID" value="HanXRQr2_Chr09g0396221"/>
</dbReference>
<evidence type="ECO:0000313" key="6">
    <source>
        <dbReference type="Proteomes" id="UP000215914"/>
    </source>
</evidence>
<dbReference type="GO" id="GO:0008234">
    <property type="term" value="F:cysteine-type peptidase activity"/>
    <property type="evidence" value="ECO:0007669"/>
    <property type="project" value="InterPro"/>
</dbReference>
<dbReference type="Pfam" id="PF02902">
    <property type="entry name" value="Peptidase_C48"/>
    <property type="match status" value="1"/>
</dbReference>
<evidence type="ECO:0000256" key="1">
    <source>
        <dbReference type="ARBA" id="ARBA00005234"/>
    </source>
</evidence>
<evidence type="ECO:0000313" key="5">
    <source>
        <dbReference type="EMBL" id="KAF5791564.1"/>
    </source>
</evidence>
<dbReference type="InterPro" id="IPR038765">
    <property type="entry name" value="Papain-like_cys_pep_sf"/>
</dbReference>
<dbReference type="AlphaFoldDB" id="A0A9K3I8P0"/>
<dbReference type="Pfam" id="PF26133">
    <property type="entry name" value="DUF8039"/>
    <property type="match status" value="1"/>
</dbReference>
<keyword evidence="6" id="KW-1185">Reference proteome</keyword>
<evidence type="ECO:0000259" key="4">
    <source>
        <dbReference type="PROSITE" id="PS50600"/>
    </source>
</evidence>
<name>A0A9K3I8P0_HELAN</name>
<reference evidence="5" key="2">
    <citation type="submission" date="2020-06" db="EMBL/GenBank/DDBJ databases">
        <title>Helianthus annuus Genome sequencing and assembly Release 2.</title>
        <authorList>
            <person name="Gouzy J."/>
            <person name="Langlade N."/>
            <person name="Munos S."/>
        </authorList>
    </citation>
    <scope>NUCLEOTIDE SEQUENCE</scope>
    <source>
        <tissue evidence="5">Leaves</tissue>
    </source>
</reference>
<dbReference type="SUPFAM" id="SSF54001">
    <property type="entry name" value="Cysteine proteinases"/>
    <property type="match status" value="1"/>
</dbReference>
<gene>
    <name evidence="5" type="ORF">HanXRQr2_Chr09g0396221</name>
</gene>
<evidence type="ECO:0000256" key="2">
    <source>
        <dbReference type="ARBA" id="ARBA00022670"/>
    </source>
</evidence>
<evidence type="ECO:0000256" key="3">
    <source>
        <dbReference type="ARBA" id="ARBA00022801"/>
    </source>
</evidence>
<dbReference type="Gene3D" id="3.40.395.10">
    <property type="entry name" value="Adenoviral Proteinase, Chain A"/>
    <property type="match status" value="1"/>
</dbReference>
<dbReference type="InterPro" id="IPR003653">
    <property type="entry name" value="Peptidase_C48_C"/>
</dbReference>
<proteinExistence type="inferred from homology"/>
<dbReference type="Proteomes" id="UP000215914">
    <property type="component" value="Unassembled WGS sequence"/>
</dbReference>
<comment type="caution">
    <text evidence="5">The sequence shown here is derived from an EMBL/GenBank/DDBJ whole genome shotgun (WGS) entry which is preliminary data.</text>
</comment>
<keyword evidence="3" id="KW-0378">Hydrolase</keyword>
<comment type="similarity">
    <text evidence="1">Belongs to the peptidase C48 family.</text>
</comment>
<dbReference type="PANTHER" id="PTHR33018:SF35">
    <property type="entry name" value="ULP1 PROTEASE FAMILY CATALYTIC DOMAIN, PAPAIN-LIKE CYSTEINE PEPTIDASE SUPERFAMILY"/>
    <property type="match status" value="1"/>
</dbReference>
<keyword evidence="2 5" id="KW-0645">Protease</keyword>
<sequence length="731" mass="84298">MSKRGKRGVASFQKNYKEEDYKVDFDKNNRPVGAMSSPFMSWFGLKVRQTFPYHIDTKDFERNRWEELWLDTKRLWNIQTDGAKKFMLKKAKKLCTKFRSRPVINYVNKGKKPFEKYAYLDPAHWDEFVQKKTSKEFLDISEKAKASANANTNFSRLGRTGFAGLDAKTDIIWPLLEAKYPYLKTIQDKRAKAWIMSKKIKNPETNSYELAPDSHETIERLVRTEREMIEDGSYFAGKDDPIVRVMGREHGGRTRAVSELIGSTQVHGGLFNNSKKRARRCNSLDANKEKGSVSWVDKNSGGPIISYPPIEKLTPCEMLFPFQVSDELTVAIGQIWPTSDRILHGKLISEGFVKVQVDNVIEGCEKMPVLEVTKTVDIKCVGDMLHCFVQWPRDAVKVCEFPGTNPRLDSSSHTGASPQTQAGDISAISCYHPEIEEDPYELQMPIQQNIDQMSFMNMLMEVQELPEKQMANSHAPNLDPEFIDPEVTTALERTKTRPRAIQDMVELLSRCVGDNHSIQISSPARMYPQTVQDSIPYVELLQLFSNDWLDITVIHWFAMYFYESHNSRSAFFNPHHIKGDSCTKNSEGVQEHIIDMFMFHTDKTFFLAPYLADNHWTLIIICPSTERGYIIDSISREKDQHSYLLTSVIDEAFGFPFLWDMVNCKQQKNGWECGFMVIKNMYEFVNTIQHDFPIKLWNEKGCLPQKEIDKLILELTPQFISRVFPTGQRHA</sequence>
<dbReference type="EMBL" id="MNCJ02000324">
    <property type="protein sequence ID" value="KAF5791564.1"/>
    <property type="molecule type" value="Genomic_DNA"/>
</dbReference>
<organism evidence="5 6">
    <name type="scientific">Helianthus annuus</name>
    <name type="common">Common sunflower</name>
    <dbReference type="NCBI Taxonomy" id="4232"/>
    <lineage>
        <taxon>Eukaryota</taxon>
        <taxon>Viridiplantae</taxon>
        <taxon>Streptophyta</taxon>
        <taxon>Embryophyta</taxon>
        <taxon>Tracheophyta</taxon>
        <taxon>Spermatophyta</taxon>
        <taxon>Magnoliopsida</taxon>
        <taxon>eudicotyledons</taxon>
        <taxon>Gunneridae</taxon>
        <taxon>Pentapetalae</taxon>
        <taxon>asterids</taxon>
        <taxon>campanulids</taxon>
        <taxon>Asterales</taxon>
        <taxon>Asteraceae</taxon>
        <taxon>Asteroideae</taxon>
        <taxon>Heliantheae alliance</taxon>
        <taxon>Heliantheae</taxon>
        <taxon>Helianthus</taxon>
    </lineage>
</organism>
<accession>A0A9K3I8P0</accession>
<reference evidence="5" key="1">
    <citation type="journal article" date="2017" name="Nature">
        <title>The sunflower genome provides insights into oil metabolism, flowering and Asterid evolution.</title>
        <authorList>
            <person name="Badouin H."/>
            <person name="Gouzy J."/>
            <person name="Grassa C.J."/>
            <person name="Murat F."/>
            <person name="Staton S.E."/>
            <person name="Cottret L."/>
            <person name="Lelandais-Briere C."/>
            <person name="Owens G.L."/>
            <person name="Carrere S."/>
            <person name="Mayjonade B."/>
            <person name="Legrand L."/>
            <person name="Gill N."/>
            <person name="Kane N.C."/>
            <person name="Bowers J.E."/>
            <person name="Hubner S."/>
            <person name="Bellec A."/>
            <person name="Berard A."/>
            <person name="Berges H."/>
            <person name="Blanchet N."/>
            <person name="Boniface M.C."/>
            <person name="Brunel D."/>
            <person name="Catrice O."/>
            <person name="Chaidir N."/>
            <person name="Claudel C."/>
            <person name="Donnadieu C."/>
            <person name="Faraut T."/>
            <person name="Fievet G."/>
            <person name="Helmstetter N."/>
            <person name="King M."/>
            <person name="Knapp S.J."/>
            <person name="Lai Z."/>
            <person name="Le Paslier M.C."/>
            <person name="Lippi Y."/>
            <person name="Lorenzon L."/>
            <person name="Mandel J.R."/>
            <person name="Marage G."/>
            <person name="Marchand G."/>
            <person name="Marquand E."/>
            <person name="Bret-Mestries E."/>
            <person name="Morien E."/>
            <person name="Nambeesan S."/>
            <person name="Nguyen T."/>
            <person name="Pegot-Espagnet P."/>
            <person name="Pouilly N."/>
            <person name="Raftis F."/>
            <person name="Sallet E."/>
            <person name="Schiex T."/>
            <person name="Thomas J."/>
            <person name="Vandecasteele C."/>
            <person name="Vares D."/>
            <person name="Vear F."/>
            <person name="Vautrin S."/>
            <person name="Crespi M."/>
            <person name="Mangin B."/>
            <person name="Burke J.M."/>
            <person name="Salse J."/>
            <person name="Munos S."/>
            <person name="Vincourt P."/>
            <person name="Rieseberg L.H."/>
            <person name="Langlade N.B."/>
        </authorList>
    </citation>
    <scope>NUCLEOTIDE SEQUENCE</scope>
    <source>
        <tissue evidence="5">Leaves</tissue>
    </source>
</reference>
<dbReference type="PANTHER" id="PTHR33018">
    <property type="entry name" value="OS10G0338966 PROTEIN-RELATED"/>
    <property type="match status" value="1"/>
</dbReference>